<dbReference type="AlphaFoldDB" id="A0AAV5EQ34"/>
<dbReference type="Pfam" id="PF04450">
    <property type="entry name" value="BSP"/>
    <property type="match status" value="1"/>
</dbReference>
<reference evidence="2" key="2">
    <citation type="submission" date="2021-12" db="EMBL/GenBank/DDBJ databases">
        <title>Resequencing data analysis of finger millet.</title>
        <authorList>
            <person name="Hatakeyama M."/>
            <person name="Aluri S."/>
            <person name="Balachadran M.T."/>
            <person name="Sivarajan S.R."/>
            <person name="Poveda L."/>
            <person name="Shimizu-Inatsugi R."/>
            <person name="Schlapbach R."/>
            <person name="Sreeman S.M."/>
            <person name="Shimizu K.K."/>
        </authorList>
    </citation>
    <scope>NUCLEOTIDE SEQUENCE</scope>
</reference>
<gene>
    <name evidence="2" type="primary">gb12679</name>
    <name evidence="2" type="ORF">PR202_gb12679</name>
</gene>
<evidence type="ECO:0000313" key="2">
    <source>
        <dbReference type="EMBL" id="GJN24903.1"/>
    </source>
</evidence>
<dbReference type="PANTHER" id="PTHR33321">
    <property type="match status" value="1"/>
</dbReference>
<dbReference type="InterPro" id="IPR007541">
    <property type="entry name" value="Uncharacterised_BSP"/>
</dbReference>
<sequence length="185" mass="20752">MQVRMTATSSSVLLLLVLWFLAGAMAGEAVQFRMVNAIQNTETHENFDREVGVEFAGMVLAKATELAWQTLGQHSTSDRKKFDEFDGNGHANKGLLGGIAELVQMRSGYTPSHWAKKGDGERWDEMTLGVTAQFLQYCDKHHPGFVAQLGRKMKKGYNDRFFADITGKTVSQLWKEYKASNRNTI</sequence>
<feature type="signal peptide" evidence="1">
    <location>
        <begin position="1"/>
        <end position="26"/>
    </location>
</feature>
<comment type="caution">
    <text evidence="2">The sequence shown here is derived from an EMBL/GenBank/DDBJ whole genome shotgun (WGS) entry which is preliminary data.</text>
</comment>
<dbReference type="EMBL" id="BQKI01000077">
    <property type="protein sequence ID" value="GJN24903.1"/>
    <property type="molecule type" value="Genomic_DNA"/>
</dbReference>
<keyword evidence="1" id="KW-0732">Signal</keyword>
<proteinExistence type="predicted"/>
<accession>A0AAV5EQ34</accession>
<organism evidence="2 3">
    <name type="scientific">Eleusine coracana subsp. coracana</name>
    <dbReference type="NCBI Taxonomy" id="191504"/>
    <lineage>
        <taxon>Eukaryota</taxon>
        <taxon>Viridiplantae</taxon>
        <taxon>Streptophyta</taxon>
        <taxon>Embryophyta</taxon>
        <taxon>Tracheophyta</taxon>
        <taxon>Spermatophyta</taxon>
        <taxon>Magnoliopsida</taxon>
        <taxon>Liliopsida</taxon>
        <taxon>Poales</taxon>
        <taxon>Poaceae</taxon>
        <taxon>PACMAD clade</taxon>
        <taxon>Chloridoideae</taxon>
        <taxon>Cynodonteae</taxon>
        <taxon>Eleusininae</taxon>
        <taxon>Eleusine</taxon>
    </lineage>
</organism>
<keyword evidence="3" id="KW-1185">Reference proteome</keyword>
<dbReference type="PANTHER" id="PTHR33321:SF12">
    <property type="entry name" value="PLANT BASIC SECRETORY PROTEIN (BSP) FAMILY PROTEIN"/>
    <property type="match status" value="1"/>
</dbReference>
<dbReference type="Proteomes" id="UP001054889">
    <property type="component" value="Unassembled WGS sequence"/>
</dbReference>
<reference evidence="2" key="1">
    <citation type="journal article" date="2018" name="DNA Res.">
        <title>Multiple hybrid de novo genome assembly of finger millet, an orphan allotetraploid crop.</title>
        <authorList>
            <person name="Hatakeyama M."/>
            <person name="Aluri S."/>
            <person name="Balachadran M.T."/>
            <person name="Sivarajan S.R."/>
            <person name="Patrignani A."/>
            <person name="Gruter S."/>
            <person name="Poveda L."/>
            <person name="Shimizu-Inatsugi R."/>
            <person name="Baeten J."/>
            <person name="Francoijs K.J."/>
            <person name="Nataraja K.N."/>
            <person name="Reddy Y.A.N."/>
            <person name="Phadnis S."/>
            <person name="Ravikumar R.L."/>
            <person name="Schlapbach R."/>
            <person name="Sreeman S.M."/>
            <person name="Shimizu K.K."/>
        </authorList>
    </citation>
    <scope>NUCLEOTIDE SEQUENCE</scope>
</reference>
<name>A0AAV5EQ34_ELECO</name>
<feature type="chain" id="PRO_5043573877" evidence="1">
    <location>
        <begin position="27"/>
        <end position="185"/>
    </location>
</feature>
<evidence type="ECO:0000256" key="1">
    <source>
        <dbReference type="SAM" id="SignalP"/>
    </source>
</evidence>
<evidence type="ECO:0000313" key="3">
    <source>
        <dbReference type="Proteomes" id="UP001054889"/>
    </source>
</evidence>
<protein>
    <submittedName>
        <fullName evidence="2">Uncharacterized protein</fullName>
    </submittedName>
</protein>